<dbReference type="Pfam" id="PF07631">
    <property type="entry name" value="PSD4"/>
    <property type="match status" value="1"/>
</dbReference>
<feature type="domain" description="DUF1595" evidence="5">
    <location>
        <begin position="133"/>
        <end position="192"/>
    </location>
</feature>
<proteinExistence type="predicted"/>
<accession>A0A150PGU6</accession>
<dbReference type="InterPro" id="IPR013042">
    <property type="entry name" value="DUF1592"/>
</dbReference>
<evidence type="ECO:0000259" key="2">
    <source>
        <dbReference type="Pfam" id="PF07624"/>
    </source>
</evidence>
<feature type="domain" description="DUF1585" evidence="2">
    <location>
        <begin position="472"/>
        <end position="539"/>
    </location>
</feature>
<feature type="domain" description="DUF1588" evidence="3">
    <location>
        <begin position="352"/>
        <end position="450"/>
    </location>
</feature>
<dbReference type="Pfam" id="PF07627">
    <property type="entry name" value="PSCyt3"/>
    <property type="match status" value="1"/>
</dbReference>
<comment type="caution">
    <text evidence="6">The sequence shown here is derived from an EMBL/GenBank/DDBJ whole genome shotgun (WGS) entry which is preliminary data.</text>
</comment>
<reference evidence="6 7" key="1">
    <citation type="submission" date="2014-02" db="EMBL/GenBank/DDBJ databases">
        <title>The small core and large imbalanced accessory genome model reveals a collaborative survival strategy of Sorangium cellulosum strains in nature.</title>
        <authorList>
            <person name="Han K."/>
            <person name="Peng R."/>
            <person name="Blom J."/>
            <person name="Li Y.-Z."/>
        </authorList>
    </citation>
    <scope>NUCLEOTIDE SEQUENCE [LARGE SCALE GENOMIC DNA]</scope>
    <source>
        <strain evidence="6 7">So0157-25</strain>
    </source>
</reference>
<sequence>MAACASLFVAGCVGDIGAGATPSGGVTPPGGGGTSSPEGEGALCNPRLERRIVLLADLQFTSAIRDLLGDEAIEPEQAPDARTKPFVKKGIVVGTTLVHARLARAEYAAGSIEGRFEQVTGCPAGADGGDDACAKEFLTRFARRAFRRPLDAAELDNLWAVYSFGREASYERGVSLAVEAILASPSFSYRTELGDGAGGDVVRLTAHETASELAFFLTDSLPDAELAAAADSGALNDPKELTRQVERLLEKPETRSSLSTTLIAAWGLSNLFGTIKDPGMFPEYTPALQASMFHETELLLDELLWSRGADVSTLLTSRETFVNGPLAEVYGVEHTGAESDEFVKVALPADERAGILTQPGLLAALSRTDNTSVVARGLFVRGALLCMGKIPSPPEALAGAIEDLLKADMTERERAEARAGDATCAACHKQFDAFGLLLESYDPVGRYRDTLDGEPIDARVELTGMGDLDGAYASAVEFANTVAETDGFAACVTRHLLTYGTDDEALSPLHCQVQGVIAALPDGQRTLPSIVKAIATSPALTERAKEK</sequence>
<dbReference type="Pfam" id="PF07624">
    <property type="entry name" value="PSD2"/>
    <property type="match status" value="1"/>
</dbReference>
<evidence type="ECO:0000256" key="1">
    <source>
        <dbReference type="SAM" id="MobiDB-lite"/>
    </source>
</evidence>
<evidence type="ECO:0000259" key="5">
    <source>
        <dbReference type="Pfam" id="PF07637"/>
    </source>
</evidence>
<evidence type="ECO:0000259" key="4">
    <source>
        <dbReference type="Pfam" id="PF07631"/>
    </source>
</evidence>
<dbReference type="AlphaFoldDB" id="A0A150PGU6"/>
<evidence type="ECO:0000313" key="7">
    <source>
        <dbReference type="Proteomes" id="UP000075420"/>
    </source>
</evidence>
<feature type="region of interest" description="Disordered" evidence="1">
    <location>
        <begin position="23"/>
        <end position="42"/>
    </location>
</feature>
<dbReference type="Pfam" id="PF07637">
    <property type="entry name" value="PSD5"/>
    <property type="match status" value="1"/>
</dbReference>
<name>A0A150PGU6_SORCE</name>
<evidence type="ECO:0000259" key="3">
    <source>
        <dbReference type="Pfam" id="PF07627"/>
    </source>
</evidence>
<gene>
    <name evidence="6" type="ORF">BE08_27550</name>
</gene>
<evidence type="ECO:0000313" key="6">
    <source>
        <dbReference type="EMBL" id="KYF54907.1"/>
    </source>
</evidence>
<organism evidence="6 7">
    <name type="scientific">Sorangium cellulosum</name>
    <name type="common">Polyangium cellulosum</name>
    <dbReference type="NCBI Taxonomy" id="56"/>
    <lineage>
        <taxon>Bacteria</taxon>
        <taxon>Pseudomonadati</taxon>
        <taxon>Myxococcota</taxon>
        <taxon>Polyangia</taxon>
        <taxon>Polyangiales</taxon>
        <taxon>Polyangiaceae</taxon>
        <taxon>Sorangium</taxon>
    </lineage>
</organism>
<dbReference type="InterPro" id="IPR013039">
    <property type="entry name" value="DUF1588"/>
</dbReference>
<feature type="domain" description="DUF1592" evidence="4">
    <location>
        <begin position="204"/>
        <end position="332"/>
    </location>
</feature>
<dbReference type="EMBL" id="JELY01001688">
    <property type="protein sequence ID" value="KYF54907.1"/>
    <property type="molecule type" value="Genomic_DNA"/>
</dbReference>
<dbReference type="Proteomes" id="UP000075420">
    <property type="component" value="Unassembled WGS sequence"/>
</dbReference>
<dbReference type="InterPro" id="IPR013043">
    <property type="entry name" value="DUF1595"/>
</dbReference>
<protein>
    <submittedName>
        <fullName evidence="6">Uncharacterized protein</fullName>
    </submittedName>
</protein>
<dbReference type="InterPro" id="IPR011478">
    <property type="entry name" value="DUF1585"/>
</dbReference>